<proteinExistence type="predicted"/>
<gene>
    <name evidence="1" type="ORF">SAMN05216466_103308</name>
</gene>
<evidence type="ECO:0000313" key="2">
    <source>
        <dbReference type="Proteomes" id="UP000199706"/>
    </source>
</evidence>
<organism evidence="1 2">
    <name type="scientific">Paraburkholderia phenazinium</name>
    <dbReference type="NCBI Taxonomy" id="60549"/>
    <lineage>
        <taxon>Bacteria</taxon>
        <taxon>Pseudomonadati</taxon>
        <taxon>Pseudomonadota</taxon>
        <taxon>Betaproteobacteria</taxon>
        <taxon>Burkholderiales</taxon>
        <taxon>Burkholderiaceae</taxon>
        <taxon>Paraburkholderia</taxon>
    </lineage>
</organism>
<reference evidence="1 2" key="1">
    <citation type="submission" date="2016-10" db="EMBL/GenBank/DDBJ databases">
        <authorList>
            <person name="de Groot N.N."/>
        </authorList>
    </citation>
    <scope>NUCLEOTIDE SEQUENCE [LARGE SCALE GENOMIC DNA]</scope>
    <source>
        <strain evidence="1 2">LMG 2247</strain>
    </source>
</reference>
<dbReference type="RefSeq" id="WP_175772237.1">
    <property type="nucleotide sequence ID" value="NZ_CADERL010000005.1"/>
</dbReference>
<dbReference type="InterPro" id="IPR009003">
    <property type="entry name" value="Peptidase_S1_PA"/>
</dbReference>
<dbReference type="Proteomes" id="UP000199706">
    <property type="component" value="Unassembled WGS sequence"/>
</dbReference>
<name>A0A1G7U5K6_9BURK</name>
<sequence>MVERASFWHSGIPDCVNAMVSWIEGADRRPLPGLHGTGFFVRRQRSVAFVTCRHCLGAPDADYHEVLRQLAIPRHGVNRPVGRSIRDWVKFDTYAIPRVNWNHEAFFNDGDLDLAVLKVSAVDDRITRSLLARSAKLPPTGEWLEQVFVANGEGEIAGLVAVGFPRSCEGTSIDYETGDVELGRVKIGGRVTGRGDYPHTWRIEFDNAQTQPSDLDGMSGAPVFLHWKRPEGPTFALAGMMIRGTFPVGQFMDVSWYVAALNQLLES</sequence>
<dbReference type="AlphaFoldDB" id="A0A1G7U5K6"/>
<dbReference type="EMBL" id="FNCJ01000003">
    <property type="protein sequence ID" value="SDG42668.1"/>
    <property type="molecule type" value="Genomic_DNA"/>
</dbReference>
<evidence type="ECO:0000313" key="1">
    <source>
        <dbReference type="EMBL" id="SDG42668.1"/>
    </source>
</evidence>
<protein>
    <submittedName>
        <fullName evidence="1">Trypsin-like peptidase domain-containing protein</fullName>
    </submittedName>
</protein>
<dbReference type="Pfam" id="PF13365">
    <property type="entry name" value="Trypsin_2"/>
    <property type="match status" value="1"/>
</dbReference>
<accession>A0A1G7U5K6</accession>
<dbReference type="SUPFAM" id="SSF50494">
    <property type="entry name" value="Trypsin-like serine proteases"/>
    <property type="match status" value="1"/>
</dbReference>